<name>A0ABV9QIS4_9FIRM</name>
<organism evidence="1 2">
    <name type="scientific">Filifactor villosus</name>
    <dbReference type="NCBI Taxonomy" id="29374"/>
    <lineage>
        <taxon>Bacteria</taxon>
        <taxon>Bacillati</taxon>
        <taxon>Bacillota</taxon>
        <taxon>Clostridia</taxon>
        <taxon>Peptostreptococcales</taxon>
        <taxon>Filifactoraceae</taxon>
        <taxon>Filifactor</taxon>
    </lineage>
</organism>
<dbReference type="Proteomes" id="UP001595916">
    <property type="component" value="Unassembled WGS sequence"/>
</dbReference>
<sequence>MQGYRTFCKGFSVVEELPLNLKPTVNKGSYSISREDPQGYKYALLYYTDRVEVKAVPENGSFDIKEIEKLTELRIFGEDGELYLIRTQDGWKGRVRTDKKPTEKVDSNEVNCEFFDELHKVWEKVKVCGHSSKKLFIRVRNYFNLQGELEFVDSRFVGFENCEGSECEEAKQ</sequence>
<proteinExistence type="predicted"/>
<reference evidence="2" key="1">
    <citation type="journal article" date="2019" name="Int. J. Syst. Evol. Microbiol.">
        <title>The Global Catalogue of Microorganisms (GCM) 10K type strain sequencing project: providing services to taxonomists for standard genome sequencing and annotation.</title>
        <authorList>
            <consortium name="The Broad Institute Genomics Platform"/>
            <consortium name="The Broad Institute Genome Sequencing Center for Infectious Disease"/>
            <person name="Wu L."/>
            <person name="Ma J."/>
        </authorList>
    </citation>
    <scope>NUCLEOTIDE SEQUENCE [LARGE SCALE GENOMIC DNA]</scope>
    <source>
        <strain evidence="2">CCUG 46385</strain>
    </source>
</reference>
<dbReference type="RefSeq" id="WP_379787566.1">
    <property type="nucleotide sequence ID" value="NZ_JBHSHL010000013.1"/>
</dbReference>
<dbReference type="InterPro" id="IPR023815">
    <property type="entry name" value="CRISPR-assoc_Csx19"/>
</dbReference>
<accession>A0ABV9QIS4</accession>
<dbReference type="EMBL" id="JBHSHL010000013">
    <property type="protein sequence ID" value="MFC4804079.1"/>
    <property type="molecule type" value="Genomic_DNA"/>
</dbReference>
<keyword evidence="2" id="KW-1185">Reference proteome</keyword>
<evidence type="ECO:0000313" key="1">
    <source>
        <dbReference type="EMBL" id="MFC4804079.1"/>
    </source>
</evidence>
<dbReference type="NCBIfam" id="TIGR03984">
    <property type="entry name" value="CRISPR-associated protein Csx19"/>
    <property type="match status" value="1"/>
</dbReference>
<comment type="caution">
    <text evidence="1">The sequence shown here is derived from an EMBL/GenBank/DDBJ whole genome shotgun (WGS) entry which is preliminary data.</text>
</comment>
<gene>
    <name evidence="1" type="primary">csx19</name>
    <name evidence="1" type="ORF">ACFO4R_03195</name>
</gene>
<protein>
    <submittedName>
        <fullName evidence="1">CRISPR-associated protein Csx19</fullName>
    </submittedName>
</protein>
<evidence type="ECO:0000313" key="2">
    <source>
        <dbReference type="Proteomes" id="UP001595916"/>
    </source>
</evidence>